<dbReference type="Pfam" id="PF13302">
    <property type="entry name" value="Acetyltransf_3"/>
    <property type="match status" value="1"/>
</dbReference>
<dbReference type="EMBL" id="CP007139">
    <property type="protein sequence ID" value="AIE84911.1"/>
    <property type="molecule type" value="Genomic_DNA"/>
</dbReference>
<dbReference type="Gene3D" id="3.40.630.30">
    <property type="match status" value="1"/>
</dbReference>
<evidence type="ECO:0000313" key="2">
    <source>
        <dbReference type="EMBL" id="AIE84911.1"/>
    </source>
</evidence>
<dbReference type="InterPro" id="IPR016181">
    <property type="entry name" value="Acyl_CoA_acyltransferase"/>
</dbReference>
<name>A0A068NN75_FIMGI</name>
<keyword evidence="3" id="KW-1185">Reference proteome</keyword>
<protein>
    <submittedName>
        <fullName evidence="2">Tagatose-bisphosphate aldolase</fullName>
    </submittedName>
</protein>
<evidence type="ECO:0000259" key="1">
    <source>
        <dbReference type="PROSITE" id="PS51186"/>
    </source>
</evidence>
<dbReference type="eggNOG" id="COG3981">
    <property type="taxonomic scope" value="Bacteria"/>
</dbReference>
<dbReference type="PANTHER" id="PTHR39173:SF1">
    <property type="entry name" value="ACETYLTRANSFERASE"/>
    <property type="match status" value="1"/>
</dbReference>
<dbReference type="RefSeq" id="WP_025226482.1">
    <property type="nucleotide sequence ID" value="NZ_CP007139.1"/>
</dbReference>
<dbReference type="OrthoDB" id="9797989at2"/>
<reference evidence="2 3" key="1">
    <citation type="journal article" date="2014" name="PLoS ONE">
        <title>The first complete genome sequence of the class fimbriimonadia in the phylum armatimonadetes.</title>
        <authorList>
            <person name="Hu Z.Y."/>
            <person name="Wang Y.Z."/>
            <person name="Im W.T."/>
            <person name="Wang S.Y."/>
            <person name="Zhao G.P."/>
            <person name="Zheng H.J."/>
            <person name="Quan Z.X."/>
        </authorList>
    </citation>
    <scope>NUCLEOTIDE SEQUENCE [LARGE SCALE GENOMIC DNA]</scope>
    <source>
        <strain evidence="2">Gsoil 348</strain>
    </source>
</reference>
<dbReference type="AlphaFoldDB" id="A0A068NN75"/>
<dbReference type="GO" id="GO:0016747">
    <property type="term" value="F:acyltransferase activity, transferring groups other than amino-acyl groups"/>
    <property type="evidence" value="ECO:0007669"/>
    <property type="project" value="InterPro"/>
</dbReference>
<dbReference type="PROSITE" id="PS51186">
    <property type="entry name" value="GNAT"/>
    <property type="match status" value="1"/>
</dbReference>
<accession>A0A068NN75</accession>
<feature type="domain" description="N-acetyltransferase" evidence="1">
    <location>
        <begin position="1"/>
        <end position="152"/>
    </location>
</feature>
<dbReference type="InterPro" id="IPR000182">
    <property type="entry name" value="GNAT_dom"/>
</dbReference>
<gene>
    <name evidence="2" type="ORF">OP10G_1543</name>
</gene>
<proteinExistence type="predicted"/>
<dbReference type="SUPFAM" id="SSF55729">
    <property type="entry name" value="Acyl-CoA N-acyltransferases (Nat)"/>
    <property type="match status" value="1"/>
</dbReference>
<dbReference type="KEGG" id="fgi:OP10G_1543"/>
<dbReference type="PANTHER" id="PTHR39173">
    <property type="entry name" value="ACETYLTRANSFERASE"/>
    <property type="match status" value="1"/>
</dbReference>
<dbReference type="HOGENOM" id="CLU_113231_4_0_0"/>
<organism evidence="2 3">
    <name type="scientific">Fimbriimonas ginsengisoli Gsoil 348</name>
    <dbReference type="NCBI Taxonomy" id="661478"/>
    <lineage>
        <taxon>Bacteria</taxon>
        <taxon>Bacillati</taxon>
        <taxon>Armatimonadota</taxon>
        <taxon>Fimbriimonadia</taxon>
        <taxon>Fimbriimonadales</taxon>
        <taxon>Fimbriimonadaceae</taxon>
        <taxon>Fimbriimonas</taxon>
    </lineage>
</organism>
<dbReference type="Proteomes" id="UP000027982">
    <property type="component" value="Chromosome"/>
</dbReference>
<sequence length="153" mass="17319">MSFTFLDPGLLVDRELELRLRKTSPGNPAGPWAPAYHFDMVLSLTETKVGNIDLRIGDLPGLVLYGGHIGYTVDRGHRGHRYAARAVRLLLELARRHGMTTLWITCNPDNMASRRTCELAGGEFVEIVDLPTDNDMYLEGEKQKCRYRFRLDG</sequence>
<dbReference type="STRING" id="661478.OP10G_1543"/>
<evidence type="ECO:0000313" key="3">
    <source>
        <dbReference type="Proteomes" id="UP000027982"/>
    </source>
</evidence>